<keyword evidence="10" id="KW-1185">Reference proteome</keyword>
<comment type="caution">
    <text evidence="9">The sequence shown here is derived from an EMBL/GenBank/DDBJ whole genome shotgun (WGS) entry which is preliminary data.</text>
</comment>
<dbReference type="GO" id="GO:0006891">
    <property type="term" value="P:intra-Golgi vesicle-mediated transport"/>
    <property type="evidence" value="ECO:0007669"/>
    <property type="project" value="InterPro"/>
</dbReference>
<sequence>MAPEAPDPQSLKSWADAFQYPIPTVRRVEMELRRDITSNKEKLRALVGTRYRELVGTAETIVVMNTEIQQVETLLTDVGRRCNPQLVEKKHLHARQMKSDKAGIDADKHAFGAQLALLHRCTASISRLLRKRASLLFVAKILIVSRQLDITLSKHESSPPFLNDLRSQLASLHQTLLKRINKRLASSTATEDSIIESLAAYCLATKSSSDDAIHKFHQVRLDIITAHLDLSRENIPKALRLFVLTLQTSKTLRSRQFSDVLSKLKSRPILSDPDIRNLDSLDIEILGRWASSEVNNFTPWIKLSDLNRSEGIESIKEWSSQAFEKFAECCDRSLAHSNDFTELLFLRAETVELWLSSWGSTITHRSADVLERLRNMFNDHTKRVLVSQIKKINEIGTQISSTVSGWDSAEHASTGSLWDSDLITADFSDGATSFKQTVTDRLLGRNHDVNAVLKKYHSWLSSIEERHESIEALRRLKWTDILVGGEVEDEDIDVTPSLNDNDPKLLSDALHSAVRESLEELESTFNDTFKVFGDTHQSAKATFLLRLIRLVRRDIPAGFVEKEFLFSRSLVPQLQSLLASDTVAQVGELPPVLAFKPESNPNKLRIVPGRTLWEGEPTVPTQPSASTFKFLRQLTAVMDEAGTDLWDPSTVSVLKTELQHNFETAIGSTLDDMTSWGSAQGKHADSPVVDDQSKEDAGEKSNDQENPTSPAADTIPVKEHISNLDILRDWQVQLLFDSTYLSNMLGNPTTQLAGVIERIQNSMESNSATVKGIQKGAADYWNRTELLFGLLAAR</sequence>
<organism evidence="9 10">
    <name type="scientific">Penicillium malachiteum</name>
    <dbReference type="NCBI Taxonomy" id="1324776"/>
    <lineage>
        <taxon>Eukaryota</taxon>
        <taxon>Fungi</taxon>
        <taxon>Dikarya</taxon>
        <taxon>Ascomycota</taxon>
        <taxon>Pezizomycotina</taxon>
        <taxon>Eurotiomycetes</taxon>
        <taxon>Eurotiomycetidae</taxon>
        <taxon>Eurotiales</taxon>
        <taxon>Aspergillaceae</taxon>
        <taxon>Penicillium</taxon>
    </lineage>
</organism>
<feature type="region of interest" description="Disordered" evidence="8">
    <location>
        <begin position="673"/>
        <end position="714"/>
    </location>
</feature>
<accession>A0AAD6MWC2</accession>
<proteinExistence type="inferred from homology"/>
<feature type="compositionally biased region" description="Basic and acidic residues" evidence="8">
    <location>
        <begin position="691"/>
        <end position="703"/>
    </location>
</feature>
<dbReference type="InterPro" id="IPR033370">
    <property type="entry name" value="COG1"/>
</dbReference>
<evidence type="ECO:0000313" key="10">
    <source>
        <dbReference type="Proteomes" id="UP001215712"/>
    </source>
</evidence>
<evidence type="ECO:0000256" key="5">
    <source>
        <dbReference type="ARBA" id="ARBA00022927"/>
    </source>
</evidence>
<keyword evidence="7" id="KW-0472">Membrane</keyword>
<evidence type="ECO:0000313" key="9">
    <source>
        <dbReference type="EMBL" id="KAJ5727393.1"/>
    </source>
</evidence>
<dbReference type="Proteomes" id="UP001215712">
    <property type="component" value="Unassembled WGS sequence"/>
</dbReference>
<comment type="subcellular location">
    <subcellularLocation>
        <location evidence="1">Golgi apparatus membrane</location>
        <topology evidence="1">Peripheral membrane protein</topology>
    </subcellularLocation>
</comment>
<dbReference type="EMBL" id="JAQJAN010000006">
    <property type="protein sequence ID" value="KAJ5727393.1"/>
    <property type="molecule type" value="Genomic_DNA"/>
</dbReference>
<dbReference type="PANTHER" id="PTHR31658">
    <property type="entry name" value="CONSERVED OLIGOMERIC GOLGI COMPLEX SUBUNIT 1"/>
    <property type="match status" value="1"/>
</dbReference>
<name>A0AAD6MWC2_9EURO</name>
<dbReference type="PANTHER" id="PTHR31658:SF0">
    <property type="entry name" value="CONSERVED OLIGOMERIC GOLGI COMPLEX SUBUNIT 1"/>
    <property type="match status" value="1"/>
</dbReference>
<dbReference type="Pfam" id="PF08700">
    <property type="entry name" value="VPS51_Exo84_N"/>
    <property type="match status" value="1"/>
</dbReference>
<evidence type="ECO:0000256" key="6">
    <source>
        <dbReference type="ARBA" id="ARBA00023034"/>
    </source>
</evidence>
<reference evidence="9" key="2">
    <citation type="submission" date="2023-01" db="EMBL/GenBank/DDBJ databases">
        <authorList>
            <person name="Petersen C."/>
        </authorList>
    </citation>
    <scope>NUCLEOTIDE SEQUENCE</scope>
    <source>
        <strain evidence="9">IBT 17514</strain>
    </source>
</reference>
<comment type="similarity">
    <text evidence="2">Belongs to the COG1 family.</text>
</comment>
<dbReference type="GO" id="GO:0017119">
    <property type="term" value="C:Golgi transport complex"/>
    <property type="evidence" value="ECO:0007669"/>
    <property type="project" value="InterPro"/>
</dbReference>
<dbReference type="AlphaFoldDB" id="A0AAD6MWC2"/>
<keyword evidence="6" id="KW-0333">Golgi apparatus</keyword>
<keyword evidence="5" id="KW-0653">Protein transport</keyword>
<evidence type="ECO:0000256" key="4">
    <source>
        <dbReference type="ARBA" id="ARBA00022448"/>
    </source>
</evidence>
<reference evidence="9" key="1">
    <citation type="journal article" date="2023" name="IMA Fungus">
        <title>Comparative genomic study of the Penicillium genus elucidates a diverse pangenome and 15 lateral gene transfer events.</title>
        <authorList>
            <person name="Petersen C."/>
            <person name="Sorensen T."/>
            <person name="Nielsen M.R."/>
            <person name="Sondergaard T.E."/>
            <person name="Sorensen J.L."/>
            <person name="Fitzpatrick D.A."/>
            <person name="Frisvad J.C."/>
            <person name="Nielsen K.L."/>
        </authorList>
    </citation>
    <scope>NUCLEOTIDE SEQUENCE</scope>
    <source>
        <strain evidence="9">IBT 17514</strain>
    </source>
</reference>
<evidence type="ECO:0000256" key="7">
    <source>
        <dbReference type="ARBA" id="ARBA00023136"/>
    </source>
</evidence>
<evidence type="ECO:0000256" key="1">
    <source>
        <dbReference type="ARBA" id="ARBA00004395"/>
    </source>
</evidence>
<dbReference type="GO" id="GO:0015031">
    <property type="term" value="P:protein transport"/>
    <property type="evidence" value="ECO:0007669"/>
    <property type="project" value="UniProtKB-KW"/>
</dbReference>
<evidence type="ECO:0000256" key="3">
    <source>
        <dbReference type="ARBA" id="ARBA00020978"/>
    </source>
</evidence>
<dbReference type="GO" id="GO:0000139">
    <property type="term" value="C:Golgi membrane"/>
    <property type="evidence" value="ECO:0007669"/>
    <property type="project" value="UniProtKB-SubCell"/>
</dbReference>
<gene>
    <name evidence="9" type="ORF">N7493_005213</name>
</gene>
<protein>
    <recommendedName>
        <fullName evidence="3">Conserved oligomeric Golgi complex subunit 1</fullName>
    </recommendedName>
</protein>
<keyword evidence="4" id="KW-0813">Transport</keyword>
<evidence type="ECO:0000256" key="8">
    <source>
        <dbReference type="SAM" id="MobiDB-lite"/>
    </source>
</evidence>
<evidence type="ECO:0000256" key="2">
    <source>
        <dbReference type="ARBA" id="ARBA00006653"/>
    </source>
</evidence>